<dbReference type="PANTHER" id="PTHR30231">
    <property type="entry name" value="DNA POLYMERASE III SUBUNIT EPSILON"/>
    <property type="match status" value="1"/>
</dbReference>
<gene>
    <name evidence="6" type="ORF">GB881_08520</name>
</gene>
<feature type="domain" description="Exonuclease" evidence="5">
    <location>
        <begin position="95"/>
        <end position="261"/>
    </location>
</feature>
<keyword evidence="7" id="KW-1185">Reference proteome</keyword>
<evidence type="ECO:0000313" key="6">
    <source>
        <dbReference type="EMBL" id="MPV37093.1"/>
    </source>
</evidence>
<reference evidence="6 7" key="1">
    <citation type="submission" date="2019-10" db="EMBL/GenBank/DDBJ databases">
        <title>Georgenia wutianyii sp. nov. and Georgenia yuyongxinii sp. nov. isolated from plateau pika (Ochotona curzoniae) in the Qinghai-Tibet plateau of China.</title>
        <authorList>
            <person name="Tian Z."/>
        </authorList>
    </citation>
    <scope>NUCLEOTIDE SEQUENCE [LARGE SCALE GENOMIC DNA]</scope>
    <source>
        <strain evidence="6 7">JCM 19765</strain>
    </source>
</reference>
<sequence length="449" mass="47090">MDALVILLLIAVVVWLAVRRSRRPKGPVKQMPAPPPAPASAPASAPRAPARTRPRADGASPRQQTGMRFAEPGRKGQLFSYAGPGNGSGYVHDGSFAVIDVETTGFSPAKGDRVIEIAIARVDRTGRIEDEYATLLNPEGRDTGAVFVHGISNEAVRDAPRFSEVAGDVLARLEGTVVVAHNAVFEERFLAAELARAGITTPHLPALCSLWLGQQTFQTPNHKLGTLAQHAGIPLVDAHAALGDVRATAALLPMMLERYGAPLAFGCTPASGLRGHHRAGAVSPVTRASSLRKGNDGWMASLMSRLPISAGEVVDATAAVYLDALAAALEDGKIVGEEAKALARIAGNAGMGAPQVAALNERFLEMMREAALADQVLTKTELRELTRAASLLGTSNYFDDLTPTPVTAPASGAVATASKPAPTSAPKATRRCGHCRTPGHYRSTCPELN</sequence>
<feature type="compositionally biased region" description="Low complexity" evidence="4">
    <location>
        <begin position="415"/>
        <end position="427"/>
    </location>
</feature>
<evidence type="ECO:0000256" key="1">
    <source>
        <dbReference type="ARBA" id="ARBA00022722"/>
    </source>
</evidence>
<dbReference type="FunFam" id="3.30.420.10:FF:000045">
    <property type="entry name" value="3'-5' exonuclease DinG"/>
    <property type="match status" value="1"/>
</dbReference>
<organism evidence="6 7">
    <name type="scientific">Georgenia subflava</name>
    <dbReference type="NCBI Taxonomy" id="1622177"/>
    <lineage>
        <taxon>Bacteria</taxon>
        <taxon>Bacillati</taxon>
        <taxon>Actinomycetota</taxon>
        <taxon>Actinomycetes</taxon>
        <taxon>Micrococcales</taxon>
        <taxon>Bogoriellaceae</taxon>
        <taxon>Georgenia</taxon>
    </lineage>
</organism>
<name>A0A6N7EJ55_9MICO</name>
<accession>A0A6N7EJ55</accession>
<dbReference type="SUPFAM" id="SSF158682">
    <property type="entry name" value="TerB-like"/>
    <property type="match status" value="1"/>
</dbReference>
<dbReference type="Gene3D" id="3.30.420.10">
    <property type="entry name" value="Ribonuclease H-like superfamily/Ribonuclease H"/>
    <property type="match status" value="1"/>
</dbReference>
<evidence type="ECO:0000259" key="5">
    <source>
        <dbReference type="SMART" id="SM00479"/>
    </source>
</evidence>
<keyword evidence="2" id="KW-0378">Hydrolase</keyword>
<keyword evidence="3" id="KW-0269">Exonuclease</keyword>
<feature type="region of interest" description="Disordered" evidence="4">
    <location>
        <begin position="409"/>
        <end position="431"/>
    </location>
</feature>
<dbReference type="InterPro" id="IPR013520">
    <property type="entry name" value="Ribonucl_H"/>
</dbReference>
<dbReference type="OrthoDB" id="190275at2"/>
<protein>
    <recommendedName>
        <fullName evidence="5">Exonuclease domain-containing protein</fullName>
    </recommendedName>
</protein>
<dbReference type="GO" id="GO:0008408">
    <property type="term" value="F:3'-5' exonuclease activity"/>
    <property type="evidence" value="ECO:0007669"/>
    <property type="project" value="TreeGrafter"/>
</dbReference>
<dbReference type="GO" id="GO:0003676">
    <property type="term" value="F:nucleic acid binding"/>
    <property type="evidence" value="ECO:0007669"/>
    <property type="project" value="InterPro"/>
</dbReference>
<dbReference type="PANTHER" id="PTHR30231:SF4">
    <property type="entry name" value="PROTEIN NEN2"/>
    <property type="match status" value="1"/>
</dbReference>
<dbReference type="EMBL" id="WHPC01000026">
    <property type="protein sequence ID" value="MPV37093.1"/>
    <property type="molecule type" value="Genomic_DNA"/>
</dbReference>
<dbReference type="SMART" id="SM00479">
    <property type="entry name" value="EXOIII"/>
    <property type="match status" value="1"/>
</dbReference>
<evidence type="ECO:0000313" key="7">
    <source>
        <dbReference type="Proteomes" id="UP000437709"/>
    </source>
</evidence>
<proteinExistence type="predicted"/>
<dbReference type="InterPro" id="IPR012337">
    <property type="entry name" value="RNaseH-like_sf"/>
</dbReference>
<evidence type="ECO:0000256" key="4">
    <source>
        <dbReference type="SAM" id="MobiDB-lite"/>
    </source>
</evidence>
<evidence type="ECO:0000256" key="3">
    <source>
        <dbReference type="ARBA" id="ARBA00022839"/>
    </source>
</evidence>
<dbReference type="Pfam" id="PF00929">
    <property type="entry name" value="RNase_T"/>
    <property type="match status" value="1"/>
</dbReference>
<dbReference type="InterPro" id="IPR029024">
    <property type="entry name" value="TerB-like"/>
</dbReference>
<dbReference type="CDD" id="cd06127">
    <property type="entry name" value="DEDDh"/>
    <property type="match status" value="1"/>
</dbReference>
<feature type="compositionally biased region" description="Low complexity" evidence="4">
    <location>
        <begin position="40"/>
        <end position="51"/>
    </location>
</feature>
<comment type="caution">
    <text evidence="6">The sequence shown here is derived from an EMBL/GenBank/DDBJ whole genome shotgun (WGS) entry which is preliminary data.</text>
</comment>
<feature type="region of interest" description="Disordered" evidence="4">
    <location>
        <begin position="23"/>
        <end position="78"/>
    </location>
</feature>
<dbReference type="AlphaFoldDB" id="A0A6N7EJ55"/>
<keyword evidence="1" id="KW-0540">Nuclease</keyword>
<evidence type="ECO:0000256" key="2">
    <source>
        <dbReference type="ARBA" id="ARBA00022801"/>
    </source>
</evidence>
<dbReference type="InterPro" id="IPR036397">
    <property type="entry name" value="RNaseH_sf"/>
</dbReference>
<dbReference type="SUPFAM" id="SSF53098">
    <property type="entry name" value="Ribonuclease H-like"/>
    <property type="match status" value="1"/>
</dbReference>
<dbReference type="Proteomes" id="UP000437709">
    <property type="component" value="Unassembled WGS sequence"/>
</dbReference>
<dbReference type="GO" id="GO:0005829">
    <property type="term" value="C:cytosol"/>
    <property type="evidence" value="ECO:0007669"/>
    <property type="project" value="TreeGrafter"/>
</dbReference>